<dbReference type="Proteomes" id="UP000185494">
    <property type="component" value="Chromosome 1"/>
</dbReference>
<sequence>MREVDKRLRSTRRVFLRGAATAVPAAAVAATLFTAEASWAAEARNLRPRTLVALAKLARDIYPHDRIPDRLYVSAVLPYDDKAGKDAALRTLLEEGVDRLDADSRIRYGGNDYLSLNWERDRLPLLYGIERTPFFQKVRADLVVAFYNQQDVWTKLGYEGSSAEHGGYINRGFNDIDWLPSA</sequence>
<reference evidence="3 5" key="2">
    <citation type="journal article" date="2019" name="Microb. Pathog.">
        <title>Comparison of VITEK 2, MALDI-TOF MS, 16S rRNA gene sequencing, and whole-genome sequencing for identification of Roseomonas mucosa.</title>
        <authorList>
            <person name="Rudolph W.W."/>
            <person name="Gunzer F."/>
            <person name="Trauth M."/>
            <person name="Bunk B."/>
            <person name="Bigge R."/>
            <person name="Schrottner P."/>
        </authorList>
    </citation>
    <scope>NUCLEOTIDE SEQUENCE [LARGE SCALE GENOMIC DNA]</scope>
    <source>
        <strain evidence="3 5">DSM 103800</strain>
    </source>
</reference>
<dbReference type="STRING" id="257708.RGI145_13545"/>
<proteinExistence type="predicted"/>
<dbReference type="EMBL" id="CP015583">
    <property type="protein sequence ID" value="APT57989.1"/>
    <property type="molecule type" value="Genomic_DNA"/>
</dbReference>
<keyword evidence="1" id="KW-0732">Signal</keyword>
<evidence type="ECO:0000256" key="1">
    <source>
        <dbReference type="SAM" id="SignalP"/>
    </source>
</evidence>
<gene>
    <name evidence="2" type="ORF">RGI145_13545</name>
    <name evidence="3" type="ORF">RQ831_15295</name>
</gene>
<name>A0A1L7AH17_9PROT</name>
<evidence type="ECO:0000313" key="4">
    <source>
        <dbReference type="Proteomes" id="UP000185494"/>
    </source>
</evidence>
<dbReference type="RefSeq" id="WP_075798794.1">
    <property type="nucleotide sequence ID" value="NZ_CP015583.1"/>
</dbReference>
<dbReference type="PROSITE" id="PS51318">
    <property type="entry name" value="TAT"/>
    <property type="match status" value="1"/>
</dbReference>
<evidence type="ECO:0000313" key="5">
    <source>
        <dbReference type="Proteomes" id="UP001258945"/>
    </source>
</evidence>
<protein>
    <submittedName>
        <fullName evidence="3">Gluconate 2-dehydrogenase subunit 3 family protein</fullName>
    </submittedName>
    <submittedName>
        <fullName evidence="2">Twin-arginine translocation pathway signal</fullName>
    </submittedName>
</protein>
<accession>A0A1L7AH17</accession>
<organism evidence="2 4">
    <name type="scientific">Roseomonas gilardii</name>
    <dbReference type="NCBI Taxonomy" id="257708"/>
    <lineage>
        <taxon>Bacteria</taxon>
        <taxon>Pseudomonadati</taxon>
        <taxon>Pseudomonadota</taxon>
        <taxon>Alphaproteobacteria</taxon>
        <taxon>Acetobacterales</taxon>
        <taxon>Roseomonadaceae</taxon>
        <taxon>Roseomonas</taxon>
    </lineage>
</organism>
<dbReference type="AlphaFoldDB" id="A0A1L7AH17"/>
<evidence type="ECO:0000313" key="3">
    <source>
        <dbReference type="EMBL" id="MDT8332427.1"/>
    </source>
</evidence>
<dbReference type="InterPro" id="IPR006311">
    <property type="entry name" value="TAT_signal"/>
</dbReference>
<keyword evidence="5" id="KW-1185">Reference proteome</keyword>
<feature type="chain" id="PRO_5012001524" evidence="1">
    <location>
        <begin position="41"/>
        <end position="182"/>
    </location>
</feature>
<reference evidence="3" key="3">
    <citation type="submission" date="2023-09" db="EMBL/GenBank/DDBJ databases">
        <authorList>
            <person name="Schober I."/>
            <person name="Bunk B."/>
        </authorList>
    </citation>
    <scope>NUCLEOTIDE SEQUENCE</scope>
    <source>
        <strain evidence="3">DSM 103800</strain>
    </source>
</reference>
<dbReference type="KEGG" id="rgi:RGI145_13545"/>
<feature type="signal peptide" evidence="1">
    <location>
        <begin position="1"/>
        <end position="40"/>
    </location>
</feature>
<evidence type="ECO:0000313" key="2">
    <source>
        <dbReference type="EMBL" id="APT57989.1"/>
    </source>
</evidence>
<reference evidence="2 4" key="1">
    <citation type="submission" date="2016-05" db="EMBL/GenBank/DDBJ databases">
        <title>Complete Genome and Methylome Analysis of Psychrotrophic Bacterial Isolates from Antarctic Lake Untersee.</title>
        <authorList>
            <person name="Fomenkov A."/>
            <person name="Akimov V.N."/>
            <person name="Vasilyeva L.V."/>
            <person name="Andersen D."/>
            <person name="Vincze T."/>
            <person name="Roberts R.J."/>
        </authorList>
    </citation>
    <scope>NUCLEOTIDE SEQUENCE [LARGE SCALE GENOMIC DNA]</scope>
    <source>
        <strain evidence="2 4">U14-5</strain>
    </source>
</reference>
<dbReference type="EMBL" id="JAVVDO010000027">
    <property type="protein sequence ID" value="MDT8332427.1"/>
    <property type="molecule type" value="Genomic_DNA"/>
</dbReference>
<dbReference type="Proteomes" id="UP001258945">
    <property type="component" value="Unassembled WGS sequence"/>
</dbReference>